<evidence type="ECO:0000256" key="2">
    <source>
        <dbReference type="ARBA" id="ARBA00022701"/>
    </source>
</evidence>
<dbReference type="GO" id="GO:0051231">
    <property type="term" value="P:spindle elongation"/>
    <property type="evidence" value="ECO:0007669"/>
    <property type="project" value="TreeGrafter"/>
</dbReference>
<dbReference type="AlphaFoldDB" id="A0A0C2G5Y7"/>
<dbReference type="GO" id="GO:0007018">
    <property type="term" value="P:microtubule-based movement"/>
    <property type="evidence" value="ECO:0007669"/>
    <property type="project" value="InterPro"/>
</dbReference>
<dbReference type="InterPro" id="IPR056532">
    <property type="entry name" value="KIF21A/B_hel_2"/>
</dbReference>
<feature type="region of interest" description="Disordered" evidence="4">
    <location>
        <begin position="254"/>
        <end position="293"/>
    </location>
</feature>
<dbReference type="PANTHER" id="PTHR47969">
    <property type="entry name" value="CHROMOSOME-ASSOCIATED KINESIN KIF4A-RELATED"/>
    <property type="match status" value="1"/>
</dbReference>
<dbReference type="GO" id="GO:0005875">
    <property type="term" value="C:microtubule associated complex"/>
    <property type="evidence" value="ECO:0007669"/>
    <property type="project" value="TreeGrafter"/>
</dbReference>
<keyword evidence="3" id="KW-0175">Coiled coil</keyword>
<evidence type="ECO:0000256" key="1">
    <source>
        <dbReference type="ARBA" id="ARBA00022490"/>
    </source>
</evidence>
<dbReference type="Pfam" id="PF23203">
    <property type="entry name" value="KIF21A"/>
    <property type="match status" value="1"/>
</dbReference>
<protein>
    <recommendedName>
        <fullName evidence="5">KIF21A/B second helical domain-containing protein</fullName>
    </recommendedName>
</protein>
<dbReference type="PANTHER" id="PTHR47969:SF28">
    <property type="entry name" value="KINESIN-LIKE PROTEIN KIF21B"/>
    <property type="match status" value="1"/>
</dbReference>
<feature type="region of interest" description="Disordered" evidence="4">
    <location>
        <begin position="305"/>
        <end position="349"/>
    </location>
</feature>
<dbReference type="Proteomes" id="UP000054047">
    <property type="component" value="Unassembled WGS sequence"/>
</dbReference>
<feature type="domain" description="KIF21A/B second helical" evidence="5">
    <location>
        <begin position="349"/>
        <end position="414"/>
    </location>
</feature>
<evidence type="ECO:0000313" key="6">
    <source>
        <dbReference type="EMBL" id="KIH56375.1"/>
    </source>
</evidence>
<dbReference type="EMBL" id="KN735834">
    <property type="protein sequence ID" value="KIH56375.1"/>
    <property type="molecule type" value="Genomic_DNA"/>
</dbReference>
<keyword evidence="1" id="KW-0963">Cytoplasm</keyword>
<sequence length="420" mass="49733">MDILDLERAVKLDLVKRPVQICTYLHPTYFQPGFVFNRVKLRSAISTRYFRNSIITSTGVTWPVTSDYASHVDTAEEDGTSNDADELDEDEEYDQDVDDEQVFEDDNKGAVLRDNLANLQTEINIKERLIAELEQSDRRLAEVRLTYEKKLTELSAQIKKMEAERDKVLMEAEAKKTDKASQEQAKRIRDEYERKLSDMRNEFRKLQMVEREHKRMQARQERERQELVRYQAELKELKRVKVDLMKKIKEEMKRAQQQQSSNAKRLAAMDKEARRRDNLIRQLENKDRQREQFMKRTNEEINRLRKAQKEQARQARSAASSRMTPMRTAQSRMARTPANRGHPPPEVAFSPKQAKMKWTFIEKRLNRLVTQKQTVGKMEEELGRQLQERTRLVDEITTLERRFVQAQDVQEREAVADQID</sequence>
<dbReference type="GO" id="GO:0005874">
    <property type="term" value="C:microtubule"/>
    <property type="evidence" value="ECO:0007669"/>
    <property type="project" value="UniProtKB-KW"/>
</dbReference>
<dbReference type="Pfam" id="PF25764">
    <property type="entry name" value="KIF21A_4th"/>
    <property type="match status" value="1"/>
</dbReference>
<evidence type="ECO:0000259" key="5">
    <source>
        <dbReference type="Pfam" id="PF23203"/>
    </source>
</evidence>
<gene>
    <name evidence="6" type="ORF">ANCDUO_13444</name>
</gene>
<keyword evidence="2" id="KW-0493">Microtubule</keyword>
<dbReference type="GO" id="GO:0007052">
    <property type="term" value="P:mitotic spindle organization"/>
    <property type="evidence" value="ECO:0007669"/>
    <property type="project" value="TreeGrafter"/>
</dbReference>
<accession>A0A0C2G5Y7</accession>
<feature type="compositionally biased region" description="Basic and acidic residues" evidence="4">
    <location>
        <begin position="267"/>
        <end position="293"/>
    </location>
</feature>
<feature type="non-terminal residue" evidence="6">
    <location>
        <position position="420"/>
    </location>
</feature>
<evidence type="ECO:0000256" key="3">
    <source>
        <dbReference type="ARBA" id="ARBA00023054"/>
    </source>
</evidence>
<proteinExistence type="predicted"/>
<evidence type="ECO:0000256" key="4">
    <source>
        <dbReference type="SAM" id="MobiDB-lite"/>
    </source>
</evidence>
<dbReference type="GO" id="GO:0003777">
    <property type="term" value="F:microtubule motor activity"/>
    <property type="evidence" value="ECO:0007669"/>
    <property type="project" value="InterPro"/>
</dbReference>
<name>A0A0C2G5Y7_9BILA</name>
<organism evidence="6 7">
    <name type="scientific">Ancylostoma duodenale</name>
    <dbReference type="NCBI Taxonomy" id="51022"/>
    <lineage>
        <taxon>Eukaryota</taxon>
        <taxon>Metazoa</taxon>
        <taxon>Ecdysozoa</taxon>
        <taxon>Nematoda</taxon>
        <taxon>Chromadorea</taxon>
        <taxon>Rhabditida</taxon>
        <taxon>Rhabditina</taxon>
        <taxon>Rhabditomorpha</taxon>
        <taxon>Strongyloidea</taxon>
        <taxon>Ancylostomatidae</taxon>
        <taxon>Ancylostomatinae</taxon>
        <taxon>Ancylostoma</taxon>
    </lineage>
</organism>
<dbReference type="OrthoDB" id="3176171at2759"/>
<reference evidence="6 7" key="1">
    <citation type="submission" date="2013-12" db="EMBL/GenBank/DDBJ databases">
        <title>Draft genome of the parsitic nematode Ancylostoma duodenale.</title>
        <authorList>
            <person name="Mitreva M."/>
        </authorList>
    </citation>
    <scope>NUCLEOTIDE SEQUENCE [LARGE SCALE GENOMIC DNA]</scope>
    <source>
        <strain evidence="6 7">Zhejiang</strain>
    </source>
</reference>
<evidence type="ECO:0000313" key="7">
    <source>
        <dbReference type="Proteomes" id="UP000054047"/>
    </source>
</evidence>
<dbReference type="InterPro" id="IPR027640">
    <property type="entry name" value="Kinesin-like_fam"/>
</dbReference>
<keyword evidence="7" id="KW-1185">Reference proteome</keyword>